<protein>
    <submittedName>
        <fullName evidence="3">Amidohydrolase</fullName>
    </submittedName>
    <submittedName>
        <fullName evidence="4">Carbon-nitrogen hydrolase family protein</fullName>
    </submittedName>
</protein>
<reference evidence="4 6" key="2">
    <citation type="journal article" date="2018" name="Syst. Appl. Microbiol.">
        <title>Flavobacterium circumlabens sp. nov. and Flavobacterium cupreum sp. nov., two psychrotrophic species isolated from Antarctic environmental samples.</title>
        <authorList>
            <person name="Kralova S."/>
            <person name="Busse H.J."/>
            <person name="Svec P."/>
            <person name="Maslanova I."/>
            <person name="Stankova E."/>
            <person name="Bartak M."/>
            <person name="Sedlacek I."/>
        </authorList>
    </citation>
    <scope>NUCLEOTIDE SEQUENCE [LARGE SCALE GENOMIC DNA]</scope>
    <source>
        <strain evidence="4 6">CCM 8828</strain>
    </source>
</reference>
<dbReference type="CDD" id="cd07197">
    <property type="entry name" value="nitrilase"/>
    <property type="match status" value="1"/>
</dbReference>
<dbReference type="SUPFAM" id="SSF56317">
    <property type="entry name" value="Carbon-nitrogen hydrolase"/>
    <property type="match status" value="1"/>
</dbReference>
<accession>A0A4Y7UDE0</accession>
<proteinExistence type="predicted"/>
<dbReference type="Pfam" id="PF00795">
    <property type="entry name" value="CN_hydrolase"/>
    <property type="match status" value="1"/>
</dbReference>
<dbReference type="PANTHER" id="PTHR43674:SF2">
    <property type="entry name" value="BETA-UREIDOPROPIONASE"/>
    <property type="match status" value="1"/>
</dbReference>
<dbReference type="InterPro" id="IPR036526">
    <property type="entry name" value="C-N_Hydrolase_sf"/>
</dbReference>
<dbReference type="InterPro" id="IPR003010">
    <property type="entry name" value="C-N_Hydrolase"/>
</dbReference>
<name>A0A4Y7UDE0_9FLAO</name>
<dbReference type="GO" id="GO:0050126">
    <property type="term" value="F:N-carbamoylputrescine amidase activity"/>
    <property type="evidence" value="ECO:0007669"/>
    <property type="project" value="TreeGrafter"/>
</dbReference>
<dbReference type="EMBL" id="QWDN01000003">
    <property type="protein sequence ID" value="TEB44018.1"/>
    <property type="molecule type" value="Genomic_DNA"/>
</dbReference>
<keyword evidence="1 4" id="KW-0378">Hydrolase</keyword>
<dbReference type="PANTHER" id="PTHR43674">
    <property type="entry name" value="NITRILASE C965.09-RELATED"/>
    <property type="match status" value="1"/>
</dbReference>
<dbReference type="Proteomes" id="UP000295270">
    <property type="component" value="Unassembled WGS sequence"/>
</dbReference>
<evidence type="ECO:0000256" key="1">
    <source>
        <dbReference type="ARBA" id="ARBA00022801"/>
    </source>
</evidence>
<evidence type="ECO:0000259" key="2">
    <source>
        <dbReference type="PROSITE" id="PS50263"/>
    </source>
</evidence>
<dbReference type="RefSeq" id="WP_132034469.1">
    <property type="nucleotide sequence ID" value="NZ_QWDN01000003.1"/>
</dbReference>
<evidence type="ECO:0000313" key="6">
    <source>
        <dbReference type="Proteomes" id="UP000298340"/>
    </source>
</evidence>
<dbReference type="PROSITE" id="PS50263">
    <property type="entry name" value="CN_HYDROLASE"/>
    <property type="match status" value="1"/>
</dbReference>
<feature type="domain" description="CN hydrolase" evidence="2">
    <location>
        <begin position="1"/>
        <end position="234"/>
    </location>
</feature>
<dbReference type="Proteomes" id="UP000298340">
    <property type="component" value="Unassembled WGS sequence"/>
</dbReference>
<evidence type="ECO:0000313" key="3">
    <source>
        <dbReference type="EMBL" id="TCN58587.1"/>
    </source>
</evidence>
<gene>
    <name evidence="4" type="ORF">D0809_09595</name>
    <name evidence="3" type="ORF">EV142_10322</name>
</gene>
<evidence type="ECO:0000313" key="4">
    <source>
        <dbReference type="EMBL" id="TEB44018.1"/>
    </source>
</evidence>
<evidence type="ECO:0000313" key="5">
    <source>
        <dbReference type="Proteomes" id="UP000295270"/>
    </source>
</evidence>
<comment type="caution">
    <text evidence="4">The sequence shown here is derived from an EMBL/GenBank/DDBJ whole genome shotgun (WGS) entry which is preliminary data.</text>
</comment>
<reference evidence="3" key="3">
    <citation type="submission" date="2019-03" db="EMBL/GenBank/DDBJ databases">
        <authorList>
            <person name="Whitman W."/>
            <person name="Huntemann M."/>
            <person name="Clum A."/>
            <person name="Pillay M."/>
            <person name="Palaniappan K."/>
            <person name="Varghese N."/>
            <person name="Mikhailova N."/>
            <person name="Stamatis D."/>
            <person name="Reddy T."/>
            <person name="Daum C."/>
            <person name="Shapiro N."/>
            <person name="Ivanova N."/>
            <person name="Kyrpides N."/>
            <person name="Woyke T."/>
        </authorList>
    </citation>
    <scope>NUCLEOTIDE SEQUENCE</scope>
    <source>
        <strain evidence="3">P5626</strain>
    </source>
</reference>
<dbReference type="GO" id="GO:0033388">
    <property type="term" value="P:putrescine biosynthetic process from arginine"/>
    <property type="evidence" value="ECO:0007669"/>
    <property type="project" value="TreeGrafter"/>
</dbReference>
<dbReference type="Gene3D" id="3.60.110.10">
    <property type="entry name" value="Carbon-nitrogen hydrolase"/>
    <property type="match status" value="1"/>
</dbReference>
<dbReference type="OrthoDB" id="9803818at2"/>
<dbReference type="InterPro" id="IPR050345">
    <property type="entry name" value="Aliph_Amidase/BUP"/>
</dbReference>
<reference evidence="3 5" key="1">
    <citation type="journal article" date="2015" name="Stand. Genomic Sci.">
        <title>Genomic Encyclopedia of Bacterial and Archaeal Type Strains, Phase III: the genomes of soil and plant-associated and newly described type strains.</title>
        <authorList>
            <person name="Whitman W.B."/>
            <person name="Woyke T."/>
            <person name="Klenk H.P."/>
            <person name="Zhou Y."/>
            <person name="Lilburn T.G."/>
            <person name="Beck B.J."/>
            <person name="De Vos P."/>
            <person name="Vandamme P."/>
            <person name="Eisen J.A."/>
            <person name="Garrity G."/>
            <person name="Hugenholtz P."/>
            <person name="Kyrpides N.C."/>
        </authorList>
    </citation>
    <scope>NUCLEOTIDE SEQUENCE [LARGE SCALE GENOMIC DNA]</scope>
    <source>
        <strain evidence="3 5">P5626</strain>
    </source>
</reference>
<sequence>MNIGLAQIKPSKGNISANIEKHIKFIEIASSLKATSLFFPELSLTGYEPELAKELATHQDDDRLESFQQISNLRKITIGVGIPTKTNTGIQISMIVFRPDQERLTYSKQQLHDDELPYFEKGNEQILIEIENQKIIPAICYESLQTQHAEKASKLGGEIYLASVAKSQNGIKKALIHYPEIAKKYTMPVLMVNCIGECDNFVSMGFSAVWTKEGKLAGQLDNNHEGIIVFNTQTEEITKHIIR</sequence>
<organism evidence="4 6">
    <name type="scientific">Flavobacterium circumlabens</name>
    <dbReference type="NCBI Taxonomy" id="2133765"/>
    <lineage>
        <taxon>Bacteria</taxon>
        <taxon>Pseudomonadati</taxon>
        <taxon>Bacteroidota</taxon>
        <taxon>Flavobacteriia</taxon>
        <taxon>Flavobacteriales</taxon>
        <taxon>Flavobacteriaceae</taxon>
        <taxon>Flavobacterium</taxon>
    </lineage>
</organism>
<dbReference type="EMBL" id="SLWA01000003">
    <property type="protein sequence ID" value="TCN58587.1"/>
    <property type="molecule type" value="Genomic_DNA"/>
</dbReference>
<keyword evidence="5" id="KW-1185">Reference proteome</keyword>
<dbReference type="AlphaFoldDB" id="A0A4Y7UDE0"/>